<evidence type="ECO:0000313" key="4">
    <source>
        <dbReference type="Proteomes" id="UP000800200"/>
    </source>
</evidence>
<evidence type="ECO:0008006" key="5">
    <source>
        <dbReference type="Google" id="ProtNLM"/>
    </source>
</evidence>
<accession>A0A6A6EC54</accession>
<dbReference type="OrthoDB" id="3942074at2759"/>
<keyword evidence="4" id="KW-1185">Reference proteome</keyword>
<reference evidence="3" key="1">
    <citation type="journal article" date="2020" name="Stud. Mycol.">
        <title>101 Dothideomycetes genomes: a test case for predicting lifestyles and emergence of pathogens.</title>
        <authorList>
            <person name="Haridas S."/>
            <person name="Albert R."/>
            <person name="Binder M."/>
            <person name="Bloem J."/>
            <person name="Labutti K."/>
            <person name="Salamov A."/>
            <person name="Andreopoulos B."/>
            <person name="Baker S."/>
            <person name="Barry K."/>
            <person name="Bills G."/>
            <person name="Bluhm B."/>
            <person name="Cannon C."/>
            <person name="Castanera R."/>
            <person name="Culley D."/>
            <person name="Daum C."/>
            <person name="Ezra D."/>
            <person name="Gonzalez J."/>
            <person name="Henrissat B."/>
            <person name="Kuo A."/>
            <person name="Liang C."/>
            <person name="Lipzen A."/>
            <person name="Lutzoni F."/>
            <person name="Magnuson J."/>
            <person name="Mondo S."/>
            <person name="Nolan M."/>
            <person name="Ohm R."/>
            <person name="Pangilinan J."/>
            <person name="Park H.-J."/>
            <person name="Ramirez L."/>
            <person name="Alfaro M."/>
            <person name="Sun H."/>
            <person name="Tritt A."/>
            <person name="Yoshinaga Y."/>
            <person name="Zwiers L.-H."/>
            <person name="Turgeon B."/>
            <person name="Goodwin S."/>
            <person name="Spatafora J."/>
            <person name="Crous P."/>
            <person name="Grigoriev I."/>
        </authorList>
    </citation>
    <scope>NUCLEOTIDE SEQUENCE</scope>
    <source>
        <strain evidence="3">CBS 207.26</strain>
    </source>
</reference>
<keyword evidence="2" id="KW-0732">Signal</keyword>
<evidence type="ECO:0000256" key="1">
    <source>
        <dbReference type="SAM" id="MobiDB-lite"/>
    </source>
</evidence>
<dbReference type="AlphaFoldDB" id="A0A6A6EC54"/>
<feature type="signal peptide" evidence="2">
    <location>
        <begin position="1"/>
        <end position="16"/>
    </location>
</feature>
<feature type="chain" id="PRO_5025582380" description="Siderophore biosynthesis enzyme" evidence="2">
    <location>
        <begin position="17"/>
        <end position="187"/>
    </location>
</feature>
<organism evidence="3 4">
    <name type="scientific">Zopfia rhizophila CBS 207.26</name>
    <dbReference type="NCBI Taxonomy" id="1314779"/>
    <lineage>
        <taxon>Eukaryota</taxon>
        <taxon>Fungi</taxon>
        <taxon>Dikarya</taxon>
        <taxon>Ascomycota</taxon>
        <taxon>Pezizomycotina</taxon>
        <taxon>Dothideomycetes</taxon>
        <taxon>Dothideomycetes incertae sedis</taxon>
        <taxon>Zopfiaceae</taxon>
        <taxon>Zopfia</taxon>
    </lineage>
</organism>
<evidence type="ECO:0000256" key="2">
    <source>
        <dbReference type="SAM" id="SignalP"/>
    </source>
</evidence>
<feature type="region of interest" description="Disordered" evidence="1">
    <location>
        <begin position="123"/>
        <end position="142"/>
    </location>
</feature>
<dbReference type="EMBL" id="ML994627">
    <property type="protein sequence ID" value="KAF2187406.1"/>
    <property type="molecule type" value="Genomic_DNA"/>
</dbReference>
<dbReference type="Proteomes" id="UP000800200">
    <property type="component" value="Unassembled WGS sequence"/>
</dbReference>
<gene>
    <name evidence="3" type="ORF">K469DRAFT_705095</name>
</gene>
<sequence>MRYTALALALAATSFAKTNLAGCTSSDIGASRLYYVPDTGEICSILDCGGGRAPPKTTVPGCAAYKGTATYEPSFLSGYGPNKAPASTSAPATSAVQTDASSTHTSSALSSFATITAAPQSSGVIGTGNQSPTVAPSGGNNLTATATLPSQSANPSAPAGTGAANILAVAGKGVFGLALGVAGLAML</sequence>
<proteinExistence type="predicted"/>
<evidence type="ECO:0000313" key="3">
    <source>
        <dbReference type="EMBL" id="KAF2187406.1"/>
    </source>
</evidence>
<protein>
    <recommendedName>
        <fullName evidence="5">Siderophore biosynthesis enzyme</fullName>
    </recommendedName>
</protein>
<name>A0A6A6EC54_9PEZI</name>